<dbReference type="OrthoDB" id="3946700at2759"/>
<feature type="compositionally biased region" description="Basic and acidic residues" evidence="1">
    <location>
        <begin position="216"/>
        <end position="225"/>
    </location>
</feature>
<dbReference type="RefSeq" id="XP_007840168.1">
    <property type="nucleotide sequence ID" value="XM_007841977.1"/>
</dbReference>
<dbReference type="AlphaFoldDB" id="W3WP54"/>
<keyword evidence="3" id="KW-1185">Reference proteome</keyword>
<protein>
    <submittedName>
        <fullName evidence="2">Uncharacterized protein</fullName>
    </submittedName>
</protein>
<dbReference type="OMA" id="VWDTLQS"/>
<organism evidence="2 3">
    <name type="scientific">Pestalotiopsis fici (strain W106-1 / CGMCC3.15140)</name>
    <dbReference type="NCBI Taxonomy" id="1229662"/>
    <lineage>
        <taxon>Eukaryota</taxon>
        <taxon>Fungi</taxon>
        <taxon>Dikarya</taxon>
        <taxon>Ascomycota</taxon>
        <taxon>Pezizomycotina</taxon>
        <taxon>Sordariomycetes</taxon>
        <taxon>Xylariomycetidae</taxon>
        <taxon>Amphisphaeriales</taxon>
        <taxon>Sporocadaceae</taxon>
        <taxon>Pestalotiopsis</taxon>
    </lineage>
</organism>
<dbReference type="EMBL" id="KI912119">
    <property type="protein sequence ID" value="ETS74912.1"/>
    <property type="molecule type" value="Genomic_DNA"/>
</dbReference>
<feature type="compositionally biased region" description="Low complexity" evidence="1">
    <location>
        <begin position="187"/>
        <end position="205"/>
    </location>
</feature>
<evidence type="ECO:0000256" key="1">
    <source>
        <dbReference type="SAM" id="MobiDB-lite"/>
    </source>
</evidence>
<feature type="region of interest" description="Disordered" evidence="1">
    <location>
        <begin position="60"/>
        <end position="88"/>
    </location>
</feature>
<gene>
    <name evidence="2" type="ORF">PFICI_13396</name>
</gene>
<reference evidence="3" key="1">
    <citation type="journal article" date="2015" name="BMC Genomics">
        <title>Genomic and transcriptomic analysis of the endophytic fungus Pestalotiopsis fici reveals its lifestyle and high potential for synthesis of natural products.</title>
        <authorList>
            <person name="Wang X."/>
            <person name="Zhang X."/>
            <person name="Liu L."/>
            <person name="Xiang M."/>
            <person name="Wang W."/>
            <person name="Sun X."/>
            <person name="Che Y."/>
            <person name="Guo L."/>
            <person name="Liu G."/>
            <person name="Guo L."/>
            <person name="Wang C."/>
            <person name="Yin W.B."/>
            <person name="Stadler M."/>
            <person name="Zhang X."/>
            <person name="Liu X."/>
        </authorList>
    </citation>
    <scope>NUCLEOTIDE SEQUENCE [LARGE SCALE GENOMIC DNA]</scope>
    <source>
        <strain evidence="3">W106-1 / CGMCC3.15140</strain>
    </source>
</reference>
<feature type="region of interest" description="Disordered" evidence="1">
    <location>
        <begin position="109"/>
        <end position="138"/>
    </location>
</feature>
<feature type="compositionally biased region" description="Low complexity" evidence="1">
    <location>
        <begin position="317"/>
        <end position="345"/>
    </location>
</feature>
<name>W3WP54_PESFW</name>
<feature type="region of interest" description="Disordered" evidence="1">
    <location>
        <begin position="162"/>
        <end position="231"/>
    </location>
</feature>
<proteinExistence type="predicted"/>
<evidence type="ECO:0000313" key="2">
    <source>
        <dbReference type="EMBL" id="ETS74912.1"/>
    </source>
</evidence>
<feature type="compositionally biased region" description="Basic and acidic residues" evidence="1">
    <location>
        <begin position="261"/>
        <end position="297"/>
    </location>
</feature>
<feature type="region of interest" description="Disordered" evidence="1">
    <location>
        <begin position="252"/>
        <end position="373"/>
    </location>
</feature>
<accession>W3WP54</accession>
<dbReference type="GeneID" id="19278409"/>
<feature type="compositionally biased region" description="Acidic residues" evidence="1">
    <location>
        <begin position="357"/>
        <end position="370"/>
    </location>
</feature>
<dbReference type="eggNOG" id="ENOG502SQAM">
    <property type="taxonomic scope" value="Eukaryota"/>
</dbReference>
<sequence>MGLPLFQAPVESDISSKPALKNPADPATARSPIRRTDRRRVHEIRAHRLQLLHVLQGNDIGASDTASNTERDRVPSAPRSRPAEVARPSVRVRRNDIWNDPAFDHESIREWDTRLASQPGPAERISPPYPSISSLPDPHSSLFAEDGLLRVQGNAYYDMARAGSHRYDDHSRSVSRERSAPRRSREPSQASGRPPFPPFSSFGRRSSFDSTTPVHLRSENGDRSPDSSALRRILGVSVPAFTPRSHRGYRRYSRHLSGISDRGRGSGRHLDGSGDRDRDRSYDRDLGGLGDRERSPEDDSAWDTLQSSITPDPHAPSVGSSFASTTVSAAASHTTGNSSNTSITNPEDGIEPPCDPVDQDANSDNEDDTEAELRTEILYRQATPHSGRRPFIDGVTDAHNSADEDSTDNLEWLSQMQSIVQGLAARQDIPDQWWAAVGLTRSMTSE</sequence>
<dbReference type="KEGG" id="pfy:PFICI_13396"/>
<feature type="region of interest" description="Disordered" evidence="1">
    <location>
        <begin position="1"/>
        <end position="39"/>
    </location>
</feature>
<dbReference type="Proteomes" id="UP000030651">
    <property type="component" value="Unassembled WGS sequence"/>
</dbReference>
<dbReference type="InParanoid" id="W3WP54"/>
<evidence type="ECO:0000313" key="3">
    <source>
        <dbReference type="Proteomes" id="UP000030651"/>
    </source>
</evidence>
<feature type="compositionally biased region" description="Basic and acidic residues" evidence="1">
    <location>
        <begin position="165"/>
        <end position="186"/>
    </location>
</feature>
<dbReference type="HOGENOM" id="CLU_614083_0_0_1"/>